<sequence>MRPINLGGWQRVVLWGKTGCFVLKFLSGLPLFSGSHFWRLWRPNHNLFSYGIAANIVITAKAISPAKSDQ</sequence>
<evidence type="ECO:0000313" key="2">
    <source>
        <dbReference type="EMBL" id="OGF14863.1"/>
    </source>
</evidence>
<accession>A0A1F5RL13</accession>
<dbReference type="Proteomes" id="UP000177691">
    <property type="component" value="Unassembled WGS sequence"/>
</dbReference>
<reference evidence="2 3" key="1">
    <citation type="journal article" date="2016" name="Nat. Commun.">
        <title>Thousands of microbial genomes shed light on interconnected biogeochemical processes in an aquifer system.</title>
        <authorList>
            <person name="Anantharaman K."/>
            <person name="Brown C.T."/>
            <person name="Hug L.A."/>
            <person name="Sharon I."/>
            <person name="Castelle C.J."/>
            <person name="Probst A.J."/>
            <person name="Thomas B.C."/>
            <person name="Singh A."/>
            <person name="Wilkins M.J."/>
            <person name="Karaoz U."/>
            <person name="Brodie E.L."/>
            <person name="Williams K.H."/>
            <person name="Hubbard S.S."/>
            <person name="Banfield J.F."/>
        </authorList>
    </citation>
    <scope>NUCLEOTIDE SEQUENCE [LARGE SCALE GENOMIC DNA]</scope>
</reference>
<keyword evidence="1" id="KW-0472">Membrane</keyword>
<proteinExistence type="predicted"/>
<organism evidence="2 3">
    <name type="scientific">Candidatus Falkowbacteria bacterium RIFCSPHIGHO2_02_FULL_45_15</name>
    <dbReference type="NCBI Taxonomy" id="1797987"/>
    <lineage>
        <taxon>Bacteria</taxon>
        <taxon>Candidatus Falkowiibacteriota</taxon>
    </lineage>
</organism>
<dbReference type="EMBL" id="MFFU01000058">
    <property type="protein sequence ID" value="OGF14863.1"/>
    <property type="molecule type" value="Genomic_DNA"/>
</dbReference>
<evidence type="ECO:0000313" key="3">
    <source>
        <dbReference type="Proteomes" id="UP000177691"/>
    </source>
</evidence>
<protein>
    <submittedName>
        <fullName evidence="2">Uncharacterized protein</fullName>
    </submittedName>
</protein>
<gene>
    <name evidence="2" type="ORF">A3D54_01510</name>
</gene>
<feature type="transmembrane region" description="Helical" evidence="1">
    <location>
        <begin position="21"/>
        <end position="41"/>
    </location>
</feature>
<keyword evidence="1" id="KW-0812">Transmembrane</keyword>
<name>A0A1F5RL13_9BACT</name>
<dbReference type="AlphaFoldDB" id="A0A1F5RL13"/>
<comment type="caution">
    <text evidence="2">The sequence shown here is derived from an EMBL/GenBank/DDBJ whole genome shotgun (WGS) entry which is preliminary data.</text>
</comment>
<evidence type="ECO:0000256" key="1">
    <source>
        <dbReference type="SAM" id="Phobius"/>
    </source>
</evidence>
<keyword evidence="1" id="KW-1133">Transmembrane helix</keyword>